<keyword evidence="9" id="KW-1185">Reference proteome</keyword>
<dbReference type="GO" id="GO:0005886">
    <property type="term" value="C:plasma membrane"/>
    <property type="evidence" value="ECO:0007669"/>
    <property type="project" value="TreeGrafter"/>
</dbReference>
<dbReference type="Proteomes" id="UP000076842">
    <property type="component" value="Unassembled WGS sequence"/>
</dbReference>
<evidence type="ECO:0000256" key="3">
    <source>
        <dbReference type="ARBA" id="ARBA00022989"/>
    </source>
</evidence>
<dbReference type="InterPro" id="IPR011701">
    <property type="entry name" value="MFS"/>
</dbReference>
<feature type="domain" description="Major facilitator superfamily (MFS) profile" evidence="7">
    <location>
        <begin position="48"/>
        <end position="533"/>
    </location>
</feature>
<dbReference type="AlphaFoldDB" id="A0A165I569"/>
<evidence type="ECO:0000313" key="8">
    <source>
        <dbReference type="EMBL" id="KZT60146.1"/>
    </source>
</evidence>
<dbReference type="PRINTS" id="PR01036">
    <property type="entry name" value="TCRTETB"/>
</dbReference>
<dbReference type="SUPFAM" id="SSF103473">
    <property type="entry name" value="MFS general substrate transporter"/>
    <property type="match status" value="1"/>
</dbReference>
<dbReference type="InterPro" id="IPR036259">
    <property type="entry name" value="MFS_trans_sf"/>
</dbReference>
<feature type="transmembrane region" description="Helical" evidence="6">
    <location>
        <begin position="145"/>
        <end position="163"/>
    </location>
</feature>
<dbReference type="GO" id="GO:0022857">
    <property type="term" value="F:transmembrane transporter activity"/>
    <property type="evidence" value="ECO:0007669"/>
    <property type="project" value="InterPro"/>
</dbReference>
<evidence type="ECO:0000256" key="4">
    <source>
        <dbReference type="ARBA" id="ARBA00023136"/>
    </source>
</evidence>
<dbReference type="InParanoid" id="A0A165I569"/>
<feature type="compositionally biased region" description="Polar residues" evidence="5">
    <location>
        <begin position="14"/>
        <end position="23"/>
    </location>
</feature>
<evidence type="ECO:0000256" key="5">
    <source>
        <dbReference type="SAM" id="MobiDB-lite"/>
    </source>
</evidence>
<feature type="transmembrane region" description="Helical" evidence="6">
    <location>
        <begin position="44"/>
        <end position="63"/>
    </location>
</feature>
<feature type="transmembrane region" description="Helical" evidence="6">
    <location>
        <begin position="509"/>
        <end position="528"/>
    </location>
</feature>
<dbReference type="InterPro" id="IPR020846">
    <property type="entry name" value="MFS_dom"/>
</dbReference>
<dbReference type="PROSITE" id="PS50850">
    <property type="entry name" value="MFS"/>
    <property type="match status" value="1"/>
</dbReference>
<feature type="transmembrane region" description="Helical" evidence="6">
    <location>
        <begin position="375"/>
        <end position="394"/>
    </location>
</feature>
<dbReference type="Gene3D" id="1.20.1250.20">
    <property type="entry name" value="MFS general substrate transporter like domains"/>
    <property type="match status" value="1"/>
</dbReference>
<feature type="transmembrane region" description="Helical" evidence="6">
    <location>
        <begin position="308"/>
        <end position="328"/>
    </location>
</feature>
<feature type="transmembrane region" description="Helical" evidence="6">
    <location>
        <begin position="268"/>
        <end position="287"/>
    </location>
</feature>
<protein>
    <submittedName>
        <fullName evidence="8">Iron permease</fullName>
    </submittedName>
</protein>
<keyword evidence="4 6" id="KW-0472">Membrane</keyword>
<dbReference type="CDD" id="cd17502">
    <property type="entry name" value="MFS_Azr1_MDR_like"/>
    <property type="match status" value="1"/>
</dbReference>
<feature type="compositionally biased region" description="Basic and acidic residues" evidence="5">
    <location>
        <begin position="1"/>
        <end position="12"/>
    </location>
</feature>
<accession>A0A165I569</accession>
<keyword evidence="2 6" id="KW-0812">Transmembrane</keyword>
<name>A0A165I569_9BASI</name>
<organism evidence="8 9">
    <name type="scientific">Calocera cornea HHB12733</name>
    <dbReference type="NCBI Taxonomy" id="1353952"/>
    <lineage>
        <taxon>Eukaryota</taxon>
        <taxon>Fungi</taxon>
        <taxon>Dikarya</taxon>
        <taxon>Basidiomycota</taxon>
        <taxon>Agaricomycotina</taxon>
        <taxon>Dacrymycetes</taxon>
        <taxon>Dacrymycetales</taxon>
        <taxon>Dacrymycetaceae</taxon>
        <taxon>Calocera</taxon>
    </lineage>
</organism>
<dbReference type="PANTHER" id="PTHR23501">
    <property type="entry name" value="MAJOR FACILITATOR SUPERFAMILY"/>
    <property type="match status" value="1"/>
</dbReference>
<evidence type="ECO:0000259" key="7">
    <source>
        <dbReference type="PROSITE" id="PS50850"/>
    </source>
</evidence>
<feature type="transmembrane region" description="Helical" evidence="6">
    <location>
        <begin position="83"/>
        <end position="106"/>
    </location>
</feature>
<evidence type="ECO:0000256" key="6">
    <source>
        <dbReference type="SAM" id="Phobius"/>
    </source>
</evidence>
<feature type="region of interest" description="Disordered" evidence="5">
    <location>
        <begin position="1"/>
        <end position="38"/>
    </location>
</feature>
<feature type="transmembrane region" description="Helical" evidence="6">
    <location>
        <begin position="170"/>
        <end position="189"/>
    </location>
</feature>
<dbReference type="EMBL" id="KV423933">
    <property type="protein sequence ID" value="KZT60146.1"/>
    <property type="molecule type" value="Genomic_DNA"/>
</dbReference>
<evidence type="ECO:0000313" key="9">
    <source>
        <dbReference type="Proteomes" id="UP000076842"/>
    </source>
</evidence>
<feature type="transmembrane region" description="Helical" evidence="6">
    <location>
        <begin position="113"/>
        <end position="139"/>
    </location>
</feature>
<proteinExistence type="predicted"/>
<evidence type="ECO:0000256" key="1">
    <source>
        <dbReference type="ARBA" id="ARBA00004141"/>
    </source>
</evidence>
<comment type="subcellular location">
    <subcellularLocation>
        <location evidence="1">Membrane</location>
        <topology evidence="1">Multi-pass membrane protein</topology>
    </subcellularLocation>
</comment>
<feature type="transmembrane region" description="Helical" evidence="6">
    <location>
        <begin position="201"/>
        <end position="223"/>
    </location>
</feature>
<sequence>MESTESLDKLDDPTTVTLPQLPSRTIPRGSNDGNQSTKQKRGGAFWMIFIAICVTVFLSALDMSSVPTALPSIIADLDGESSFAWVGSAYTLAAAAWLPLSGALATAFGRQPIVIMALVLFFLGSILCGEAINMSMLIAGRTIQGLGSGGIIALSEIIIADLIPLKERGLFIGLTSLVWAFASAIGPPVGGALSQNISWRWLFRINLPLTFIAFCLVVSFLRLKMPSGSITQKLLKVDWLGNAIIAASTCAVTIALTRGGVEAPWTSAQTIVPLIFGIIGIIFFFVYEAKWASEPTIPFDLLSNRTSAAGYLTTFFHSVVATTVIFYMPIFFQACFGATPIQAGVDTFGLAFTIAPAAVVGGVSAVLAKRYVPQNWIGWVIITIGTGILSLLRADTPTAKWVGFEILLGVGLGIVWTSVKFPILAPLPVSRNASAMSLFTFSRTFAQTFGITIGSAVLQNELKTRLPASFLAQFPGGVDVSVAAIPFIPALPEPLRFQVQEAFADSMSSVWKVMLVFCFLGLLTALFMKEIELHGDTDEQWDLSSQDLGTDMKTVPRTRSVQATVVPTLELDLEKGVVIIGPLPLWEEED</sequence>
<feature type="transmembrane region" description="Helical" evidence="6">
    <location>
        <begin position="348"/>
        <end position="368"/>
    </location>
</feature>
<feature type="transmembrane region" description="Helical" evidence="6">
    <location>
        <begin position="406"/>
        <end position="427"/>
    </location>
</feature>
<keyword evidence="3 6" id="KW-1133">Transmembrane helix</keyword>
<dbReference type="Pfam" id="PF07690">
    <property type="entry name" value="MFS_1"/>
    <property type="match status" value="1"/>
</dbReference>
<evidence type="ECO:0000256" key="2">
    <source>
        <dbReference type="ARBA" id="ARBA00022692"/>
    </source>
</evidence>
<dbReference type="PANTHER" id="PTHR23501:SF102">
    <property type="entry name" value="DRUG TRANSPORTER, PUTATIVE (AFU_ORTHOLOGUE AFUA_3G08530)-RELATED"/>
    <property type="match status" value="1"/>
</dbReference>
<gene>
    <name evidence="8" type="ORF">CALCODRAFT_429790</name>
</gene>
<feature type="transmembrane region" description="Helical" evidence="6">
    <location>
        <begin position="235"/>
        <end position="256"/>
    </location>
</feature>
<dbReference type="OrthoDB" id="3437016at2759"/>
<reference evidence="8 9" key="1">
    <citation type="journal article" date="2016" name="Mol. Biol. Evol.">
        <title>Comparative Genomics of Early-Diverging Mushroom-Forming Fungi Provides Insights into the Origins of Lignocellulose Decay Capabilities.</title>
        <authorList>
            <person name="Nagy L.G."/>
            <person name="Riley R."/>
            <person name="Tritt A."/>
            <person name="Adam C."/>
            <person name="Daum C."/>
            <person name="Floudas D."/>
            <person name="Sun H."/>
            <person name="Yadav J.S."/>
            <person name="Pangilinan J."/>
            <person name="Larsson K.H."/>
            <person name="Matsuura K."/>
            <person name="Barry K."/>
            <person name="Labutti K."/>
            <person name="Kuo R."/>
            <person name="Ohm R.A."/>
            <person name="Bhattacharya S.S."/>
            <person name="Shirouzu T."/>
            <person name="Yoshinaga Y."/>
            <person name="Martin F.M."/>
            <person name="Grigoriev I.V."/>
            <person name="Hibbett D.S."/>
        </authorList>
    </citation>
    <scope>NUCLEOTIDE SEQUENCE [LARGE SCALE GENOMIC DNA]</scope>
    <source>
        <strain evidence="8 9">HHB12733</strain>
    </source>
</reference>